<name>A0ACC0RK17_POPTR</name>
<dbReference type="Proteomes" id="UP000006729">
    <property type="component" value="Chromosome 19"/>
</dbReference>
<organism evidence="1 2">
    <name type="scientific">Populus trichocarpa</name>
    <name type="common">Western balsam poplar</name>
    <name type="synonym">Populus balsamifera subsp. trichocarpa</name>
    <dbReference type="NCBI Taxonomy" id="3694"/>
    <lineage>
        <taxon>Eukaryota</taxon>
        <taxon>Viridiplantae</taxon>
        <taxon>Streptophyta</taxon>
        <taxon>Embryophyta</taxon>
        <taxon>Tracheophyta</taxon>
        <taxon>Spermatophyta</taxon>
        <taxon>Magnoliopsida</taxon>
        <taxon>eudicotyledons</taxon>
        <taxon>Gunneridae</taxon>
        <taxon>Pentapetalae</taxon>
        <taxon>rosids</taxon>
        <taxon>fabids</taxon>
        <taxon>Malpighiales</taxon>
        <taxon>Salicaceae</taxon>
        <taxon>Saliceae</taxon>
        <taxon>Populus</taxon>
    </lineage>
</organism>
<proteinExistence type="predicted"/>
<protein>
    <submittedName>
        <fullName evidence="1">Uncharacterized protein</fullName>
    </submittedName>
</protein>
<evidence type="ECO:0000313" key="2">
    <source>
        <dbReference type="Proteomes" id="UP000006729"/>
    </source>
</evidence>
<reference evidence="1 2" key="1">
    <citation type="journal article" date="2006" name="Science">
        <title>The genome of black cottonwood, Populus trichocarpa (Torr. &amp; Gray).</title>
        <authorList>
            <person name="Tuskan G.A."/>
            <person name="Difazio S."/>
            <person name="Jansson S."/>
            <person name="Bohlmann J."/>
            <person name="Grigoriev I."/>
            <person name="Hellsten U."/>
            <person name="Putnam N."/>
            <person name="Ralph S."/>
            <person name="Rombauts S."/>
            <person name="Salamov A."/>
            <person name="Schein J."/>
            <person name="Sterck L."/>
            <person name="Aerts A."/>
            <person name="Bhalerao R.R."/>
            <person name="Bhalerao R.P."/>
            <person name="Blaudez D."/>
            <person name="Boerjan W."/>
            <person name="Brun A."/>
            <person name="Brunner A."/>
            <person name="Busov V."/>
            <person name="Campbell M."/>
            <person name="Carlson J."/>
            <person name="Chalot M."/>
            <person name="Chapman J."/>
            <person name="Chen G.L."/>
            <person name="Cooper D."/>
            <person name="Coutinho P.M."/>
            <person name="Couturier J."/>
            <person name="Covert S."/>
            <person name="Cronk Q."/>
            <person name="Cunningham R."/>
            <person name="Davis J."/>
            <person name="Degroeve S."/>
            <person name="Dejardin A."/>
            <person name="Depamphilis C."/>
            <person name="Detter J."/>
            <person name="Dirks B."/>
            <person name="Dubchak I."/>
            <person name="Duplessis S."/>
            <person name="Ehlting J."/>
            <person name="Ellis B."/>
            <person name="Gendler K."/>
            <person name="Goodstein D."/>
            <person name="Gribskov M."/>
            <person name="Grimwood J."/>
            <person name="Groover A."/>
            <person name="Gunter L."/>
            <person name="Hamberger B."/>
            <person name="Heinze B."/>
            <person name="Helariutta Y."/>
            <person name="Henrissat B."/>
            <person name="Holligan D."/>
            <person name="Holt R."/>
            <person name="Huang W."/>
            <person name="Islam-Faridi N."/>
            <person name="Jones S."/>
            <person name="Jones-Rhoades M."/>
            <person name="Jorgensen R."/>
            <person name="Joshi C."/>
            <person name="Kangasjarvi J."/>
            <person name="Karlsson J."/>
            <person name="Kelleher C."/>
            <person name="Kirkpatrick R."/>
            <person name="Kirst M."/>
            <person name="Kohler A."/>
            <person name="Kalluri U."/>
            <person name="Larimer F."/>
            <person name="Leebens-Mack J."/>
            <person name="Leple J.C."/>
            <person name="Locascio P."/>
            <person name="Lou Y."/>
            <person name="Lucas S."/>
            <person name="Martin F."/>
            <person name="Montanini B."/>
            <person name="Napoli C."/>
            <person name="Nelson D.R."/>
            <person name="Nelson C."/>
            <person name="Nieminen K."/>
            <person name="Nilsson O."/>
            <person name="Pereda V."/>
            <person name="Peter G."/>
            <person name="Philippe R."/>
            <person name="Pilate G."/>
            <person name="Poliakov A."/>
            <person name="Razumovskaya J."/>
            <person name="Richardson P."/>
            <person name="Rinaldi C."/>
            <person name="Ritland K."/>
            <person name="Rouze P."/>
            <person name="Ryaboy D."/>
            <person name="Schmutz J."/>
            <person name="Schrader J."/>
            <person name="Segerman B."/>
            <person name="Shin H."/>
            <person name="Siddiqui A."/>
            <person name="Sterky F."/>
            <person name="Terry A."/>
            <person name="Tsai C.J."/>
            <person name="Uberbacher E."/>
            <person name="Unneberg P."/>
            <person name="Vahala J."/>
            <person name="Wall K."/>
            <person name="Wessler S."/>
            <person name="Yang G."/>
            <person name="Yin T."/>
            <person name="Douglas C."/>
            <person name="Marra M."/>
            <person name="Sandberg G."/>
            <person name="Van de Peer Y."/>
            <person name="Rokhsar D."/>
        </authorList>
    </citation>
    <scope>NUCLEOTIDE SEQUENCE [LARGE SCALE GENOMIC DNA]</scope>
    <source>
        <strain evidence="2">cv. Nisqually</strain>
    </source>
</reference>
<accession>A0ACC0RK17</accession>
<comment type="caution">
    <text evidence="1">The sequence shown here is derived from an EMBL/GenBank/DDBJ whole genome shotgun (WGS) entry which is preliminary data.</text>
</comment>
<keyword evidence="2" id="KW-1185">Reference proteome</keyword>
<sequence length="94" mass="10387">MSPQRKMRNSPKSPSARTNSPVKGLVSPSSHSATVINRITTQPSTRHQSKRSSQRNSGRISPGNQHTKLWPNGERHRKSPIGSSRMLIGFNSSK</sequence>
<evidence type="ECO:0000313" key="1">
    <source>
        <dbReference type="EMBL" id="KAI9377242.1"/>
    </source>
</evidence>
<gene>
    <name evidence="1" type="ORF">POPTR_019G039401v4</name>
</gene>
<dbReference type="EMBL" id="CM009308">
    <property type="protein sequence ID" value="KAI9377242.1"/>
    <property type="molecule type" value="Genomic_DNA"/>
</dbReference>